<dbReference type="AlphaFoldDB" id="A0A8E2DX33"/>
<dbReference type="EMBL" id="KV745798">
    <property type="protein sequence ID" value="OCK73381.1"/>
    <property type="molecule type" value="Genomic_DNA"/>
</dbReference>
<dbReference type="Proteomes" id="UP000250266">
    <property type="component" value="Unassembled WGS sequence"/>
</dbReference>
<dbReference type="InterPro" id="IPR011990">
    <property type="entry name" value="TPR-like_helical_dom_sf"/>
</dbReference>
<protein>
    <recommendedName>
        <fullName evidence="3">NB-ARC domain-containing protein</fullName>
    </recommendedName>
</protein>
<keyword evidence="2" id="KW-1185">Reference proteome</keyword>
<dbReference type="InterPro" id="IPR027417">
    <property type="entry name" value="P-loop_NTPase"/>
</dbReference>
<dbReference type="SUPFAM" id="SSF52540">
    <property type="entry name" value="P-loop containing nucleoside triphosphate hydrolases"/>
    <property type="match status" value="1"/>
</dbReference>
<dbReference type="Gene3D" id="1.25.40.10">
    <property type="entry name" value="Tetratricopeptide repeat domain"/>
    <property type="match status" value="1"/>
</dbReference>
<accession>A0A8E2DX33</accession>
<dbReference type="PANTHER" id="PTHR46082">
    <property type="entry name" value="ATP/GTP-BINDING PROTEIN-RELATED"/>
    <property type="match status" value="1"/>
</dbReference>
<sequence>MAARKKGPMFRVTGLPASQPDDELNATLKATIEENLLEEETSRLTVSTAIVPSCYDNEHERVALVEFHGGVPMFLSELVANPLGDWQVEMSDTDISFDCHFFGFTQLYTPKPDAPITADIIAITGLDGHAFGSWRGKGNLGRMWLRDFLSKDLPCCRTMIYGYNSKLSSHGIDTIMDYGRELIEELKKVRSIQEQRKRPLFFIAHSFGGIILAHCLVKALQTNEDDHPTIASLYQATYGMLLFAIPHKGLVVDDIQKMLAGQDNHPRNALLQQIRAKSDLLAFQLADFKNLIRDRKVVSFYETEQTRQLEFDSESKRWKRTGDFVTAVDTDSALLQLPDHMEEKIPLHADHSLIVKFNTRNDQGYRSVRDKLLQFERDAPSVVATRFSRAPSRPNPSIIVPFQRDRAFVGREGILAMIREKQGKEALQVHSRVALVGLGGVGKSQIAIEYAYRVREWAPQTWVFWVHASNATRFKQAYRDIATKVELPGRDDPKADIVQLTYNWLCDERNGRWLMVLDNADDDRIFASSGADLGGIAQATAPPNEVTPLASFLPQTQNGWILITSRDLVAAVNLVGIRHNVIRVDPMDEEDALALLKTRVLVGESSEHDAKALVRALEGIPLAITHAAAYIAVREITVSNYLELFHESEENQAYLLNTQEARDLRRDASGSDAVLTTWQISFEQIRKTRPEAADLLSLMTMFDRQGIPEYLLYNGRNRLQFEDAVAPLTSFSLIRMLTGKQSWHGERAFEMHGLVQLATRKWLELNRQVDRWQKASLRIMAATFPSGQYKTWAVCRALLPHSRKVLSYVSDGNEEMLDLARIANNTALYLLLVAEHAAAENISQSAMVVGEKVLGPEHPSTLTSMSTLASTYRDQGRWKEAEELDVQRTWRRRT</sequence>
<dbReference type="PANTHER" id="PTHR46082:SF6">
    <property type="entry name" value="AAA+ ATPASE DOMAIN-CONTAINING PROTEIN-RELATED"/>
    <property type="match status" value="1"/>
</dbReference>
<gene>
    <name evidence="1" type="ORF">K432DRAFT_410741</name>
</gene>
<dbReference type="SUPFAM" id="SSF53474">
    <property type="entry name" value="alpha/beta-Hydrolases"/>
    <property type="match status" value="1"/>
</dbReference>
<evidence type="ECO:0000313" key="1">
    <source>
        <dbReference type="EMBL" id="OCK73381.1"/>
    </source>
</evidence>
<dbReference type="InterPro" id="IPR029058">
    <property type="entry name" value="AB_hydrolase_fold"/>
</dbReference>
<organism evidence="1 2">
    <name type="scientific">Lepidopterella palustris CBS 459.81</name>
    <dbReference type="NCBI Taxonomy" id="1314670"/>
    <lineage>
        <taxon>Eukaryota</taxon>
        <taxon>Fungi</taxon>
        <taxon>Dikarya</taxon>
        <taxon>Ascomycota</taxon>
        <taxon>Pezizomycotina</taxon>
        <taxon>Dothideomycetes</taxon>
        <taxon>Pleosporomycetidae</taxon>
        <taxon>Mytilinidiales</taxon>
        <taxon>Argynnaceae</taxon>
        <taxon>Lepidopterella</taxon>
    </lineage>
</organism>
<dbReference type="InterPro" id="IPR053137">
    <property type="entry name" value="NLR-like"/>
</dbReference>
<name>A0A8E2DX33_9PEZI</name>
<dbReference type="OrthoDB" id="1658288at2759"/>
<evidence type="ECO:0000313" key="2">
    <source>
        <dbReference type="Proteomes" id="UP000250266"/>
    </source>
</evidence>
<evidence type="ECO:0008006" key="3">
    <source>
        <dbReference type="Google" id="ProtNLM"/>
    </source>
</evidence>
<dbReference type="Pfam" id="PF13424">
    <property type="entry name" value="TPR_12"/>
    <property type="match status" value="1"/>
</dbReference>
<reference evidence="1 2" key="1">
    <citation type="journal article" date="2016" name="Nat. Commun.">
        <title>Ectomycorrhizal ecology is imprinted in the genome of the dominant symbiotic fungus Cenococcum geophilum.</title>
        <authorList>
            <consortium name="DOE Joint Genome Institute"/>
            <person name="Peter M."/>
            <person name="Kohler A."/>
            <person name="Ohm R.A."/>
            <person name="Kuo A."/>
            <person name="Krutzmann J."/>
            <person name="Morin E."/>
            <person name="Arend M."/>
            <person name="Barry K.W."/>
            <person name="Binder M."/>
            <person name="Choi C."/>
            <person name="Clum A."/>
            <person name="Copeland A."/>
            <person name="Grisel N."/>
            <person name="Haridas S."/>
            <person name="Kipfer T."/>
            <person name="LaButti K."/>
            <person name="Lindquist E."/>
            <person name="Lipzen A."/>
            <person name="Maire R."/>
            <person name="Meier B."/>
            <person name="Mihaltcheva S."/>
            <person name="Molinier V."/>
            <person name="Murat C."/>
            <person name="Poggeler S."/>
            <person name="Quandt C.A."/>
            <person name="Sperisen C."/>
            <person name="Tritt A."/>
            <person name="Tisserant E."/>
            <person name="Crous P.W."/>
            <person name="Henrissat B."/>
            <person name="Nehls U."/>
            <person name="Egli S."/>
            <person name="Spatafora J.W."/>
            <person name="Grigoriev I.V."/>
            <person name="Martin F.M."/>
        </authorList>
    </citation>
    <scope>NUCLEOTIDE SEQUENCE [LARGE SCALE GENOMIC DNA]</scope>
    <source>
        <strain evidence="1 2">CBS 459.81</strain>
    </source>
</reference>
<dbReference type="Gene3D" id="3.40.50.300">
    <property type="entry name" value="P-loop containing nucleotide triphosphate hydrolases"/>
    <property type="match status" value="1"/>
</dbReference>
<dbReference type="Gene3D" id="3.40.50.1820">
    <property type="entry name" value="alpha/beta hydrolase"/>
    <property type="match status" value="1"/>
</dbReference>
<proteinExistence type="predicted"/>